<reference evidence="1" key="1">
    <citation type="submission" date="2014-11" db="EMBL/GenBank/DDBJ databases">
        <authorList>
            <person name="Amaro Gonzalez C."/>
        </authorList>
    </citation>
    <scope>NUCLEOTIDE SEQUENCE</scope>
</reference>
<proteinExistence type="predicted"/>
<evidence type="ECO:0000313" key="1">
    <source>
        <dbReference type="EMBL" id="JAI05014.1"/>
    </source>
</evidence>
<reference evidence="1" key="2">
    <citation type="journal article" date="2015" name="Fish Shellfish Immunol.">
        <title>Early steps in the European eel (Anguilla anguilla)-Vibrio vulnificus interaction in the gills: Role of the RtxA13 toxin.</title>
        <authorList>
            <person name="Callol A."/>
            <person name="Pajuelo D."/>
            <person name="Ebbesson L."/>
            <person name="Teles M."/>
            <person name="MacKenzie S."/>
            <person name="Amaro C."/>
        </authorList>
    </citation>
    <scope>NUCLEOTIDE SEQUENCE</scope>
</reference>
<sequence>MLIPPNLFLLSKLVGSPQLSYQETKLPEQHIQKGNVKIVFMTLCAFIKSLKRKYQ</sequence>
<protein>
    <submittedName>
        <fullName evidence="1">Uncharacterized protein</fullName>
    </submittedName>
</protein>
<accession>A0A0E9XTK9</accession>
<organism evidence="1">
    <name type="scientific">Anguilla anguilla</name>
    <name type="common">European freshwater eel</name>
    <name type="synonym">Muraena anguilla</name>
    <dbReference type="NCBI Taxonomy" id="7936"/>
    <lineage>
        <taxon>Eukaryota</taxon>
        <taxon>Metazoa</taxon>
        <taxon>Chordata</taxon>
        <taxon>Craniata</taxon>
        <taxon>Vertebrata</taxon>
        <taxon>Euteleostomi</taxon>
        <taxon>Actinopterygii</taxon>
        <taxon>Neopterygii</taxon>
        <taxon>Teleostei</taxon>
        <taxon>Anguilliformes</taxon>
        <taxon>Anguillidae</taxon>
        <taxon>Anguilla</taxon>
    </lineage>
</organism>
<name>A0A0E9XTK9_ANGAN</name>
<dbReference type="EMBL" id="GBXM01003564">
    <property type="protein sequence ID" value="JAI05014.1"/>
    <property type="molecule type" value="Transcribed_RNA"/>
</dbReference>
<dbReference type="AlphaFoldDB" id="A0A0E9XTK9"/>